<reference evidence="1 2" key="1">
    <citation type="submission" date="2016-10" db="EMBL/GenBank/DDBJ databases">
        <authorList>
            <person name="de Groot N.N."/>
        </authorList>
    </citation>
    <scope>NUCLEOTIDE SEQUENCE [LARGE SCALE GENOMIC DNA]</scope>
    <source>
        <strain evidence="1 2">D31d</strain>
    </source>
</reference>
<gene>
    <name evidence="1" type="ORF">SAMN05216462_1667</name>
</gene>
<protein>
    <submittedName>
        <fullName evidence="1">Uncharacterized protein</fullName>
    </submittedName>
</protein>
<sequence>MHHLENYTQMKKLLLIVAAVLLLGLAYYGEKPLLTQNSLPEMEAFYNESLHLDQMSADSVENYIIKVKGFTINKPNAKYDPLYSSIKENIKKKTNKDYFIY</sequence>
<dbReference type="Proteomes" id="UP000182257">
    <property type="component" value="Unassembled WGS sequence"/>
</dbReference>
<name>A0A1H4BXX3_XYLRU</name>
<evidence type="ECO:0000313" key="2">
    <source>
        <dbReference type="Proteomes" id="UP000182257"/>
    </source>
</evidence>
<proteinExistence type="predicted"/>
<dbReference type="EMBL" id="FNRF01000003">
    <property type="protein sequence ID" value="SEA52924.1"/>
    <property type="molecule type" value="Genomic_DNA"/>
</dbReference>
<evidence type="ECO:0000313" key="1">
    <source>
        <dbReference type="EMBL" id="SEA52924.1"/>
    </source>
</evidence>
<organism evidence="1 2">
    <name type="scientific">Xylanibacter ruminicola</name>
    <name type="common">Prevotella ruminicola</name>
    <dbReference type="NCBI Taxonomy" id="839"/>
    <lineage>
        <taxon>Bacteria</taxon>
        <taxon>Pseudomonadati</taxon>
        <taxon>Bacteroidota</taxon>
        <taxon>Bacteroidia</taxon>
        <taxon>Bacteroidales</taxon>
        <taxon>Prevotellaceae</taxon>
        <taxon>Xylanibacter</taxon>
    </lineage>
</organism>
<accession>A0A1H4BXX3</accession>
<dbReference type="AlphaFoldDB" id="A0A1H4BXX3"/>